<reference evidence="2 3" key="1">
    <citation type="journal article" date="2017" name="Environ. Microbiol.">
        <title>Genomic and physiological analyses of 'Reinekea forsetii' reveal a versatile opportunistic lifestyle during spring algae blooms.</title>
        <authorList>
            <person name="Avci B."/>
            <person name="Hahnke R.L."/>
            <person name="Chafee M."/>
            <person name="Fischer T."/>
            <person name="Gruber-Vodicka H."/>
            <person name="Tegetmeyer H.E."/>
            <person name="Harder J."/>
            <person name="Fuchs B.M."/>
            <person name="Amann R.I."/>
            <person name="Teeling H."/>
        </authorList>
    </citation>
    <scope>NUCLEOTIDE SEQUENCE [LARGE SCALE GENOMIC DNA]</scope>
    <source>
        <strain evidence="2 3">Hel1_31_D35</strain>
    </source>
</reference>
<dbReference type="Gene3D" id="1.10.287.1080">
    <property type="entry name" value="MazG-like"/>
    <property type="match status" value="1"/>
</dbReference>
<evidence type="ECO:0000259" key="1">
    <source>
        <dbReference type="Pfam" id="PF03819"/>
    </source>
</evidence>
<dbReference type="OrthoDB" id="9791898at2"/>
<accession>A0A2K8KN01</accession>
<evidence type="ECO:0000313" key="3">
    <source>
        <dbReference type="Proteomes" id="UP000229757"/>
    </source>
</evidence>
<dbReference type="Pfam" id="PF03819">
    <property type="entry name" value="MazG"/>
    <property type="match status" value="1"/>
</dbReference>
<dbReference type="SUPFAM" id="SSF101386">
    <property type="entry name" value="all-alpha NTP pyrophosphatases"/>
    <property type="match status" value="1"/>
</dbReference>
<dbReference type="InterPro" id="IPR004518">
    <property type="entry name" value="MazG-like_dom"/>
</dbReference>
<protein>
    <submittedName>
        <fullName evidence="2">Nucleotide pyrophosphohydrolase</fullName>
    </submittedName>
</protein>
<keyword evidence="3" id="KW-1185">Reference proteome</keyword>
<dbReference type="GO" id="GO:0016787">
    <property type="term" value="F:hydrolase activity"/>
    <property type="evidence" value="ECO:0007669"/>
    <property type="project" value="UniProtKB-KW"/>
</dbReference>
<feature type="domain" description="NTP pyrophosphohydrolase MazG-like" evidence="1">
    <location>
        <begin position="25"/>
        <end position="82"/>
    </location>
</feature>
<dbReference type="RefSeq" id="WP_100255717.1">
    <property type="nucleotide sequence ID" value="NZ_CP011797.1"/>
</dbReference>
<dbReference type="AlphaFoldDB" id="A0A2K8KN01"/>
<evidence type="ECO:0000313" key="2">
    <source>
        <dbReference type="EMBL" id="ATX75301.1"/>
    </source>
</evidence>
<dbReference type="PANTHER" id="PTHR42702">
    <property type="entry name" value="NUCLEOTIDE PYROPHOSPHOHYDROLASE"/>
    <property type="match status" value="1"/>
</dbReference>
<dbReference type="KEGG" id="rfo:REIFOR_00124"/>
<keyword evidence="2" id="KW-0378">Hydrolase</keyword>
<organism evidence="2 3">
    <name type="scientific">Reinekea forsetii</name>
    <dbReference type="NCBI Taxonomy" id="1336806"/>
    <lineage>
        <taxon>Bacteria</taxon>
        <taxon>Pseudomonadati</taxon>
        <taxon>Pseudomonadota</taxon>
        <taxon>Gammaproteobacteria</taxon>
        <taxon>Oceanospirillales</taxon>
        <taxon>Saccharospirillaceae</taxon>
        <taxon>Reinekea</taxon>
    </lineage>
</organism>
<name>A0A2K8KN01_9GAMM</name>
<proteinExistence type="predicted"/>
<dbReference type="Proteomes" id="UP000229757">
    <property type="component" value="Chromosome"/>
</dbReference>
<sequence>MNLVELQAHIQAVDTLDRPDPGYFLKLVEEVGELSEAIRAEKVGQPTLSELKGSIAEELVDVLYYVAALANLYQIDLTTTFELKEQLNKIKYQR</sequence>
<dbReference type="EMBL" id="CP011797">
    <property type="protein sequence ID" value="ATX75301.1"/>
    <property type="molecule type" value="Genomic_DNA"/>
</dbReference>
<dbReference type="PANTHER" id="PTHR42702:SF1">
    <property type="entry name" value="REGULATORY PROTEIN FOR BETA-LACTAMASE"/>
    <property type="match status" value="1"/>
</dbReference>
<gene>
    <name evidence="2" type="ORF">REIFOR_00124</name>
</gene>